<evidence type="ECO:0000256" key="2">
    <source>
        <dbReference type="ARBA" id="ARBA00022723"/>
    </source>
</evidence>
<dbReference type="SUPFAM" id="SSF55486">
    <property type="entry name" value="Metalloproteases ('zincins'), catalytic domain"/>
    <property type="match status" value="1"/>
</dbReference>
<reference evidence="9 10" key="1">
    <citation type="submission" date="2016-10" db="EMBL/GenBank/DDBJ databases">
        <authorList>
            <person name="de Groot N.N."/>
        </authorList>
    </citation>
    <scope>NUCLEOTIDE SEQUENCE [LARGE SCALE GENOMIC DNA]</scope>
    <source>
        <strain evidence="9 10">DSM 45610</strain>
    </source>
</reference>
<dbReference type="RefSeq" id="WP_091740240.1">
    <property type="nucleotide sequence ID" value="NZ_FNNQ01000009.1"/>
</dbReference>
<dbReference type="PANTHER" id="PTHR34217:SF1">
    <property type="entry name" value="CARBOXYPEPTIDASE 1"/>
    <property type="match status" value="1"/>
</dbReference>
<evidence type="ECO:0000256" key="4">
    <source>
        <dbReference type="ARBA" id="ARBA00022833"/>
    </source>
</evidence>
<evidence type="ECO:0000256" key="5">
    <source>
        <dbReference type="ARBA" id="ARBA00023049"/>
    </source>
</evidence>
<dbReference type="Gene3D" id="1.20.140.70">
    <property type="entry name" value="Oligopeptidase f, N-terminal domain"/>
    <property type="match status" value="1"/>
</dbReference>
<dbReference type="Pfam" id="PF01432">
    <property type="entry name" value="Peptidase_M3"/>
    <property type="match status" value="1"/>
</dbReference>
<dbReference type="GO" id="GO:0004222">
    <property type="term" value="F:metalloendopeptidase activity"/>
    <property type="evidence" value="ECO:0007669"/>
    <property type="project" value="InterPro"/>
</dbReference>
<dbReference type="Pfam" id="PF08439">
    <property type="entry name" value="Peptidase_M3_N"/>
    <property type="match status" value="1"/>
</dbReference>
<dbReference type="Gene3D" id="1.10.1370.20">
    <property type="entry name" value="Oligoendopeptidase f, C-terminal domain"/>
    <property type="match status" value="1"/>
</dbReference>
<comment type="cofactor">
    <cofactor evidence="6">
        <name>Zn(2+)</name>
        <dbReference type="ChEBI" id="CHEBI:29105"/>
    </cofactor>
    <text evidence="6">Binds 1 zinc ion.</text>
</comment>
<dbReference type="GO" id="GO:0006508">
    <property type="term" value="P:proteolysis"/>
    <property type="evidence" value="ECO:0007669"/>
    <property type="project" value="UniProtKB-KW"/>
</dbReference>
<keyword evidence="2 6" id="KW-0479">Metal-binding</keyword>
<dbReference type="STRING" id="1048340.SAMN05444487_109130"/>
<sequence length="599" mass="68555">MAEQKKMYSMTWDLDVFFPGGSESPNFKMYIETLEKDIASFDAALLHLTEQPSEDYDVWKGVLDQLQGLSRRLGEAGAFISCLTAQDMKDAGAKMLRGRISQMGAAYSASLTKLDQLFLEMSNAGWENLLQDSRFAPIAFPLAERRRRATDRLPADGESLAGDLAVDGYHAWGDMYNTIVGRMTIPFTENGETKKLSIGQAANKMHSTDREVRQQVFHAMGKAWETEEDLLATTLNHLAGFRLNLYRHRGWDSPLKEPLDINRMSEKTLTTMWEVIDQNKGMLLKFFKRKAKILGVEKLAWYDVYAPISQTESKVSYDEAAEFIIDQFKRFDPRLASFAEKAFRERWIEAEDRPGKRPGGFCTNFSDSSQSRIFMTFAGTSSNISTLAHELGHAYHQHVMNDLPQMAQRYAMNVAETASTFAELIVSDAAIREAKSKEEKINLLEDKIQRAVAFFMDIQARFLFETRFYEERKDGLVSSQRLRELVVEAEKEAFQDSFTEYHPYFWASKLHFHITGVPFYNFPYTFGYLFSTGLYGRALEAGPDFADRYVDLLRDTGRMTTEELAQKHLGVDLSRPEFWQHAADLIHADIAHFLELTNE</sequence>
<dbReference type="GO" id="GO:0046872">
    <property type="term" value="F:metal ion binding"/>
    <property type="evidence" value="ECO:0007669"/>
    <property type="project" value="UniProtKB-UniRule"/>
</dbReference>
<dbReference type="PANTHER" id="PTHR34217">
    <property type="entry name" value="METAL-DEPENDENT CARBOXYPEPTIDASE"/>
    <property type="match status" value="1"/>
</dbReference>
<evidence type="ECO:0000313" key="9">
    <source>
        <dbReference type="EMBL" id="SDX06388.1"/>
    </source>
</evidence>
<dbReference type="CDD" id="cd09607">
    <property type="entry name" value="M3B_PepF"/>
    <property type="match status" value="1"/>
</dbReference>
<dbReference type="InterPro" id="IPR011977">
    <property type="entry name" value="Pept_M3B_clade3"/>
</dbReference>
<evidence type="ECO:0000256" key="1">
    <source>
        <dbReference type="ARBA" id="ARBA00022670"/>
    </source>
</evidence>
<keyword evidence="1 6" id="KW-0645">Protease</keyword>
<keyword evidence="3 6" id="KW-0378">Hydrolase</keyword>
<name>A0A1H2YNK4_9BACL</name>
<dbReference type="InterPro" id="IPR001333">
    <property type="entry name" value="Peptidase_M32_Taq"/>
</dbReference>
<accession>A0A1H2YNK4</accession>
<keyword evidence="4 6" id="KW-0862">Zinc</keyword>
<dbReference type="EMBL" id="FNNQ01000009">
    <property type="protein sequence ID" value="SDX06388.1"/>
    <property type="molecule type" value="Genomic_DNA"/>
</dbReference>
<dbReference type="GO" id="GO:0004181">
    <property type="term" value="F:metallocarboxypeptidase activity"/>
    <property type="evidence" value="ECO:0007669"/>
    <property type="project" value="InterPro"/>
</dbReference>
<dbReference type="InterPro" id="IPR042088">
    <property type="entry name" value="OligoPept_F_C"/>
</dbReference>
<feature type="domain" description="Peptidase M3A/M3B catalytic" evidence="7">
    <location>
        <begin position="205"/>
        <end position="568"/>
    </location>
</feature>
<feature type="domain" description="Oligopeptidase F N-terminal" evidence="8">
    <location>
        <begin position="119"/>
        <end position="184"/>
    </location>
</feature>
<protein>
    <submittedName>
        <fullName evidence="9">Oligoendopeptidase, pepF/M3 family</fullName>
    </submittedName>
</protein>
<dbReference type="InterPro" id="IPR013647">
    <property type="entry name" value="OligopepF_N_dom"/>
</dbReference>
<organism evidence="9 10">
    <name type="scientific">Marininema mesophilum</name>
    <dbReference type="NCBI Taxonomy" id="1048340"/>
    <lineage>
        <taxon>Bacteria</taxon>
        <taxon>Bacillati</taxon>
        <taxon>Bacillota</taxon>
        <taxon>Bacilli</taxon>
        <taxon>Bacillales</taxon>
        <taxon>Thermoactinomycetaceae</taxon>
        <taxon>Marininema</taxon>
    </lineage>
</organism>
<proteinExistence type="inferred from homology"/>
<dbReference type="AlphaFoldDB" id="A0A1H2YNK4"/>
<dbReference type="OrthoDB" id="9769691at2"/>
<gene>
    <name evidence="9" type="ORF">SAMN05444487_109130</name>
</gene>
<dbReference type="InterPro" id="IPR034006">
    <property type="entry name" value="M3B_PepF_2"/>
</dbReference>
<evidence type="ECO:0000313" key="10">
    <source>
        <dbReference type="Proteomes" id="UP000198534"/>
    </source>
</evidence>
<evidence type="ECO:0000256" key="6">
    <source>
        <dbReference type="RuleBase" id="RU003435"/>
    </source>
</evidence>
<evidence type="ECO:0000259" key="8">
    <source>
        <dbReference type="Pfam" id="PF08439"/>
    </source>
</evidence>
<comment type="similarity">
    <text evidence="6">Belongs to the peptidase M3 family.</text>
</comment>
<keyword evidence="5 6" id="KW-0482">Metalloprotease</keyword>
<dbReference type="InterPro" id="IPR001567">
    <property type="entry name" value="Pept_M3A_M3B_dom"/>
</dbReference>
<evidence type="ECO:0000256" key="3">
    <source>
        <dbReference type="ARBA" id="ARBA00022801"/>
    </source>
</evidence>
<dbReference type="Proteomes" id="UP000198534">
    <property type="component" value="Unassembled WGS sequence"/>
</dbReference>
<dbReference type="NCBIfam" id="TIGR02290">
    <property type="entry name" value="M3_fam_3"/>
    <property type="match status" value="1"/>
</dbReference>
<keyword evidence="10" id="KW-1185">Reference proteome</keyword>
<evidence type="ECO:0000259" key="7">
    <source>
        <dbReference type="Pfam" id="PF01432"/>
    </source>
</evidence>